<dbReference type="SMART" id="SM00640">
    <property type="entry name" value="Glyco_32"/>
    <property type="match status" value="1"/>
</dbReference>
<proteinExistence type="inferred from homology"/>
<feature type="domain" description="Glycosyl hydrolase family 32 C-terminal" evidence="7">
    <location>
        <begin position="387"/>
        <end position="470"/>
    </location>
</feature>
<evidence type="ECO:0000256" key="3">
    <source>
        <dbReference type="ARBA" id="ARBA00023295"/>
    </source>
</evidence>
<dbReference type="InterPro" id="IPR001362">
    <property type="entry name" value="Glyco_hydro_32"/>
</dbReference>
<evidence type="ECO:0000259" key="7">
    <source>
        <dbReference type="Pfam" id="PF08244"/>
    </source>
</evidence>
<dbReference type="Pfam" id="PF08244">
    <property type="entry name" value="Glyco_hydro_32C"/>
    <property type="match status" value="1"/>
</dbReference>
<keyword evidence="3 4" id="KW-0326">Glycosidase</keyword>
<feature type="domain" description="Glycosyl hydrolase family 32 N-terminal" evidence="6">
    <location>
        <begin position="57"/>
        <end position="354"/>
    </location>
</feature>
<dbReference type="PANTHER" id="PTHR43101:SF1">
    <property type="entry name" value="BETA-FRUCTOSIDASE"/>
    <property type="match status" value="1"/>
</dbReference>
<dbReference type="Gene3D" id="2.60.120.560">
    <property type="entry name" value="Exo-inulinase, domain 1"/>
    <property type="match status" value="1"/>
</dbReference>
<dbReference type="InterPro" id="IPR013320">
    <property type="entry name" value="ConA-like_dom_sf"/>
</dbReference>
<protein>
    <recommendedName>
        <fullName evidence="4">Sucrose-6-phosphate hydrolase</fullName>
        <ecNumber evidence="4">3.2.1.26</ecNumber>
    </recommendedName>
</protein>
<accession>A0A2A4K783</accession>
<feature type="signal peptide" evidence="5">
    <location>
        <begin position="1"/>
        <end position="25"/>
    </location>
</feature>
<reference evidence="8" key="1">
    <citation type="submission" date="2017-09" db="EMBL/GenBank/DDBJ databases">
        <title>Contemporary evolution of a Lepidopteran species, Heliothis virescens, in response to modern agricultural practices.</title>
        <authorList>
            <person name="Fritz M.L."/>
            <person name="Deyonke A.M."/>
            <person name="Papanicolaou A."/>
            <person name="Micinski S."/>
            <person name="Westbrook J."/>
            <person name="Gould F."/>
        </authorList>
    </citation>
    <scope>NUCLEOTIDE SEQUENCE [LARGE SCALE GENOMIC DNA]</scope>
    <source>
        <strain evidence="8">HvINT-</strain>
        <tissue evidence="8">Whole body</tissue>
    </source>
</reference>
<evidence type="ECO:0000256" key="2">
    <source>
        <dbReference type="ARBA" id="ARBA00022801"/>
    </source>
</evidence>
<organism evidence="8">
    <name type="scientific">Heliothis virescens</name>
    <name type="common">Tobacco budworm moth</name>
    <dbReference type="NCBI Taxonomy" id="7102"/>
    <lineage>
        <taxon>Eukaryota</taxon>
        <taxon>Metazoa</taxon>
        <taxon>Ecdysozoa</taxon>
        <taxon>Arthropoda</taxon>
        <taxon>Hexapoda</taxon>
        <taxon>Insecta</taxon>
        <taxon>Pterygota</taxon>
        <taxon>Neoptera</taxon>
        <taxon>Endopterygota</taxon>
        <taxon>Lepidoptera</taxon>
        <taxon>Glossata</taxon>
        <taxon>Ditrysia</taxon>
        <taxon>Noctuoidea</taxon>
        <taxon>Noctuidae</taxon>
        <taxon>Heliothinae</taxon>
        <taxon>Heliothis</taxon>
    </lineage>
</organism>
<dbReference type="Pfam" id="PF00251">
    <property type="entry name" value="Glyco_hydro_32N"/>
    <property type="match status" value="1"/>
</dbReference>
<comment type="caution">
    <text evidence="8">The sequence shown here is derived from an EMBL/GenBank/DDBJ whole genome shotgun (WGS) entry which is preliminary data.</text>
</comment>
<dbReference type="GO" id="GO:0005975">
    <property type="term" value="P:carbohydrate metabolic process"/>
    <property type="evidence" value="ECO:0007669"/>
    <property type="project" value="InterPro"/>
</dbReference>
<evidence type="ECO:0000256" key="4">
    <source>
        <dbReference type="RuleBase" id="RU362110"/>
    </source>
</evidence>
<dbReference type="AlphaFoldDB" id="A0A2A4K783"/>
<dbReference type="GO" id="GO:0005737">
    <property type="term" value="C:cytoplasm"/>
    <property type="evidence" value="ECO:0007669"/>
    <property type="project" value="InterPro"/>
</dbReference>
<evidence type="ECO:0000259" key="6">
    <source>
        <dbReference type="Pfam" id="PF00251"/>
    </source>
</evidence>
<dbReference type="EC" id="3.2.1.26" evidence="4"/>
<dbReference type="SUPFAM" id="SSF75005">
    <property type="entry name" value="Arabinanase/levansucrase/invertase"/>
    <property type="match status" value="1"/>
</dbReference>
<keyword evidence="5" id="KW-0732">Signal</keyword>
<dbReference type="InterPro" id="IPR051214">
    <property type="entry name" value="GH32_Enzymes"/>
</dbReference>
<evidence type="ECO:0000256" key="1">
    <source>
        <dbReference type="ARBA" id="ARBA00009902"/>
    </source>
</evidence>
<dbReference type="PANTHER" id="PTHR43101">
    <property type="entry name" value="BETA-FRUCTOSIDASE"/>
    <property type="match status" value="1"/>
</dbReference>
<evidence type="ECO:0000313" key="8">
    <source>
        <dbReference type="EMBL" id="PCG79623.1"/>
    </source>
</evidence>
<dbReference type="PROSITE" id="PS00609">
    <property type="entry name" value="GLYCOSYL_HYDROL_F32"/>
    <property type="match status" value="1"/>
</dbReference>
<dbReference type="Gene3D" id="2.115.10.20">
    <property type="entry name" value="Glycosyl hydrolase domain, family 43"/>
    <property type="match status" value="1"/>
</dbReference>
<dbReference type="GO" id="GO:0004564">
    <property type="term" value="F:beta-fructofuranosidase activity"/>
    <property type="evidence" value="ECO:0007669"/>
    <property type="project" value="UniProtKB-EC"/>
</dbReference>
<name>A0A2A4K783_HELVI</name>
<dbReference type="SUPFAM" id="SSF49899">
    <property type="entry name" value="Concanavalin A-like lectins/glucanases"/>
    <property type="match status" value="1"/>
</dbReference>
<sequence>MKYQSIMARLNLLVVFLCLIAIVRSKTVRHNDAISEVEAYIEEKKADINPRYRLHYHVAPPVGWMNDPNGFSYYKGEYHLFYQFYPYDSQWGPMHWGHVASPNLVDWRQLPTALIPDDEMCFSGSAVVKDDNLVLMYTGRLLIAEEPYYNETQYLAFSDDGVNFHKYEGNPVLGSAPNGSPDFRDPKVWKHGDHWYVVIGSKTSDEKGRVLLYRSSDMYNWEFLSIIGESTGEMGYMWECPDFFKLKKKHILLFSPQGMVPQGDRYKNTHQTGYIIGSFNYETFEFIPEVSFQELDFGHDFYATQTTDHDGKRYLIAWFGMWEVPHPEDVDGWAGAMTIFRELELVGNRLLMKPVETMTSLREETVFDGKLAEDAVIQLDKTGELLVNSDLNQKIELEIKGSDGGGQISLRWDPQVRKVVVDREGDIRQVEWLPLGSEEWRIFLDASSLELFCGEGEVVFSSRVYPDGGWKVTNLSPQTLDVVAYKLRRSVPE</sequence>
<dbReference type="NCBIfam" id="TIGR01322">
    <property type="entry name" value="scrB_fam"/>
    <property type="match status" value="1"/>
</dbReference>
<dbReference type="STRING" id="7102.A0A2A4K783"/>
<gene>
    <name evidence="8" type="ORF">B5V51_14808</name>
</gene>
<keyword evidence="2 4" id="KW-0378">Hydrolase</keyword>
<dbReference type="InterPro" id="IPR006232">
    <property type="entry name" value="Suc6P_hydrolase"/>
</dbReference>
<comment type="catalytic activity">
    <reaction evidence="4">
        <text>Hydrolysis of terminal non-reducing beta-D-fructofuranoside residues in beta-D-fructofuranosides.</text>
        <dbReference type="EC" id="3.2.1.26"/>
    </reaction>
</comment>
<dbReference type="InterPro" id="IPR013189">
    <property type="entry name" value="Glyco_hydro_32_C"/>
</dbReference>
<comment type="similarity">
    <text evidence="1 4">Belongs to the glycosyl hydrolase 32 family.</text>
</comment>
<dbReference type="InterPro" id="IPR023296">
    <property type="entry name" value="Glyco_hydro_beta-prop_sf"/>
</dbReference>
<dbReference type="EMBL" id="NWSH01000095">
    <property type="protein sequence ID" value="PCG79623.1"/>
    <property type="molecule type" value="Genomic_DNA"/>
</dbReference>
<dbReference type="CDD" id="cd08996">
    <property type="entry name" value="GH32_FFase"/>
    <property type="match status" value="1"/>
</dbReference>
<feature type="chain" id="PRO_5013150407" description="Sucrose-6-phosphate hydrolase" evidence="5">
    <location>
        <begin position="26"/>
        <end position="493"/>
    </location>
</feature>
<evidence type="ECO:0000256" key="5">
    <source>
        <dbReference type="SAM" id="SignalP"/>
    </source>
</evidence>
<dbReference type="InterPro" id="IPR013148">
    <property type="entry name" value="Glyco_hydro_32_N"/>
</dbReference>
<dbReference type="InterPro" id="IPR018053">
    <property type="entry name" value="Glyco_hydro_32_AS"/>
</dbReference>